<sequence>MLKTKRGTVRALVAGERGPAVVLGPGLVGSAEDYAPVLPAIAAAGFRALAYDFQGHYEAGDDGPHTVERHAGDLLAVIEAFAGDEPAHVVGHSLGGFVARAAGLREPARFRSLTMIASGPQMTSDRLRQTLDRFEQALVAQGPELMWPLILRILPGSDGGRRDLWRRRLDTMRLPFLRGMLQSLAGEDDLGRELRLTPYGKMVLHGARDRRLWPHAEMAAYAGTAGATHVIVPETGHSPMLERAAETAEQLVAFWTAADRERATRLCLEIVRPRPAGDPYPAYARLRATAPVMLLDRPGLGSAVFLTRYADCHRLLNDRTCHAVGETPEHLPAGWDDGPFRAKMLRSFGLREGQAHLPVRAALARNLNPRRTESYLRDASSITDQLLDRFAARLADGVVNATEALAVPFASLTTGRMLGLPDDEALRLGDLVGATSTVLEPSSTPRQRAGVEEAGAGVLAGLRGRRGGLAGLVHDQHPSDEEGALGDLVMLFGAAHDSPASLVAVALKLLLENPGQAALVRDDPGRADACITEVLRLEPPVQIAVRVTTEPCRYGDVEVPAGTKMHAVLGAANRDPAYTDDPDSFRITRTVRGPSLSFGAGRHYCPGAAVARMQAAVLITRVLQRFPGLRLAGPPRFRAPGTLLRRIDDLPVTLEPACVSC</sequence>
<accession>A0ABS5Z7Y9</accession>
<comment type="similarity">
    <text evidence="1 2">Belongs to the cytochrome P450 family.</text>
</comment>
<dbReference type="Gene3D" id="3.40.50.1820">
    <property type="entry name" value="alpha/beta hydrolase"/>
    <property type="match status" value="1"/>
</dbReference>
<keyword evidence="2" id="KW-0479">Metal-binding</keyword>
<dbReference type="PROSITE" id="PS00086">
    <property type="entry name" value="CYTOCHROME_P450"/>
    <property type="match status" value="1"/>
</dbReference>
<dbReference type="Proteomes" id="UP001519654">
    <property type="component" value="Unassembled WGS sequence"/>
</dbReference>
<organism evidence="4 5">
    <name type="scientific">Paractinoplanes bogorensis</name>
    <dbReference type="NCBI Taxonomy" id="1610840"/>
    <lineage>
        <taxon>Bacteria</taxon>
        <taxon>Bacillati</taxon>
        <taxon>Actinomycetota</taxon>
        <taxon>Actinomycetes</taxon>
        <taxon>Micromonosporales</taxon>
        <taxon>Micromonosporaceae</taxon>
        <taxon>Paractinoplanes</taxon>
    </lineage>
</organism>
<evidence type="ECO:0000313" key="5">
    <source>
        <dbReference type="Proteomes" id="UP001519654"/>
    </source>
</evidence>
<proteinExistence type="inferred from homology"/>
<dbReference type="SUPFAM" id="SSF53474">
    <property type="entry name" value="alpha/beta-Hydrolases"/>
    <property type="match status" value="1"/>
</dbReference>
<dbReference type="InterPro" id="IPR017972">
    <property type="entry name" value="Cyt_P450_CS"/>
</dbReference>
<evidence type="ECO:0000256" key="2">
    <source>
        <dbReference type="RuleBase" id="RU000461"/>
    </source>
</evidence>
<dbReference type="InterPro" id="IPR002397">
    <property type="entry name" value="Cyt_P450_B"/>
</dbReference>
<dbReference type="RefSeq" id="WP_215796303.1">
    <property type="nucleotide sequence ID" value="NZ_JAHKKG010000032.1"/>
</dbReference>
<dbReference type="InterPro" id="IPR029058">
    <property type="entry name" value="AB_hydrolase_fold"/>
</dbReference>
<reference evidence="4 5" key="1">
    <citation type="submission" date="2021-06" db="EMBL/GenBank/DDBJ databases">
        <title>Actinoplanes lichenicola sp. nov., and Actinoplanes ovalisporus sp. nov., isolated from lichen in Thailand.</title>
        <authorList>
            <person name="Saeng-In P."/>
            <person name="Kanchanasin P."/>
            <person name="Yuki M."/>
            <person name="Kudo T."/>
            <person name="Ohkuma M."/>
            <person name="Phongsopitanun W."/>
            <person name="Tanasupawat S."/>
        </authorList>
    </citation>
    <scope>NUCLEOTIDE SEQUENCE [LARGE SCALE GENOMIC DNA]</scope>
    <source>
        <strain evidence="4 5">NBRC 110975</strain>
    </source>
</reference>
<keyword evidence="2" id="KW-0408">Iron</keyword>
<dbReference type="PANTHER" id="PTHR46696:SF1">
    <property type="entry name" value="CYTOCHROME P450 YJIB-RELATED"/>
    <property type="match status" value="1"/>
</dbReference>
<feature type="domain" description="AB hydrolase-1" evidence="3">
    <location>
        <begin position="21"/>
        <end position="249"/>
    </location>
</feature>
<gene>
    <name evidence="4" type="ORF">KOI35_46855</name>
</gene>
<evidence type="ECO:0000259" key="3">
    <source>
        <dbReference type="Pfam" id="PF12697"/>
    </source>
</evidence>
<evidence type="ECO:0000313" key="4">
    <source>
        <dbReference type="EMBL" id="MBU2671043.1"/>
    </source>
</evidence>
<evidence type="ECO:0000256" key="1">
    <source>
        <dbReference type="ARBA" id="ARBA00010617"/>
    </source>
</evidence>
<dbReference type="PRINTS" id="PR00359">
    <property type="entry name" value="BP450"/>
</dbReference>
<name>A0ABS5Z7Y9_9ACTN</name>
<dbReference type="Pfam" id="PF00067">
    <property type="entry name" value="p450"/>
    <property type="match status" value="1"/>
</dbReference>
<keyword evidence="2" id="KW-0503">Monooxygenase</keyword>
<dbReference type="PANTHER" id="PTHR46696">
    <property type="entry name" value="P450, PUTATIVE (EUROFUNG)-RELATED"/>
    <property type="match status" value="1"/>
</dbReference>
<keyword evidence="2" id="KW-0560">Oxidoreductase</keyword>
<keyword evidence="2" id="KW-0349">Heme</keyword>
<dbReference type="SUPFAM" id="SSF48264">
    <property type="entry name" value="Cytochrome P450"/>
    <property type="match status" value="1"/>
</dbReference>
<dbReference type="InterPro" id="IPR000073">
    <property type="entry name" value="AB_hydrolase_1"/>
</dbReference>
<dbReference type="Pfam" id="PF12697">
    <property type="entry name" value="Abhydrolase_6"/>
    <property type="match status" value="1"/>
</dbReference>
<dbReference type="InterPro" id="IPR001128">
    <property type="entry name" value="Cyt_P450"/>
</dbReference>
<dbReference type="EMBL" id="JAHKKG010000032">
    <property type="protein sequence ID" value="MBU2671043.1"/>
    <property type="molecule type" value="Genomic_DNA"/>
</dbReference>
<comment type="caution">
    <text evidence="4">The sequence shown here is derived from an EMBL/GenBank/DDBJ whole genome shotgun (WGS) entry which is preliminary data.</text>
</comment>
<keyword evidence="5" id="KW-1185">Reference proteome</keyword>
<protein>
    <submittedName>
        <fullName evidence="4">Cytochrome P450</fullName>
    </submittedName>
</protein>
<dbReference type="Gene3D" id="1.10.630.10">
    <property type="entry name" value="Cytochrome P450"/>
    <property type="match status" value="1"/>
</dbReference>
<dbReference type="InterPro" id="IPR036396">
    <property type="entry name" value="Cyt_P450_sf"/>
</dbReference>